<sequence length="269" mass="29052">MNHLTDLTVDQWTVAVAVAAAVIAVWQAAIARRSAAQQLALAERIHREQNEPYVIVDIQPERNDGSLLLVIENAGPTVARNVRISCNPPFESGWAPVGDEPDLTQVIQQVLARTIPMLPPRRRLTFLLDNSSRFQNTELPRVYTFTVNADGPAGAVETLEFTADLDAVAWALLENRPTKQLETKLGKIEQAVLALRPDDRPSSPAGPLPGRLGRQRPSSAQSDAARSGRTGALGSTSADDVQQPTGTGGRDEEQPDHAQAGDHDAQQAD</sequence>
<dbReference type="RefSeq" id="WP_355399330.1">
    <property type="nucleotide sequence ID" value="NZ_JBEXPZ010000034.1"/>
</dbReference>
<dbReference type="Proteomes" id="UP001550210">
    <property type="component" value="Unassembled WGS sequence"/>
</dbReference>
<gene>
    <name evidence="3" type="ORF">ABZZ21_25505</name>
</gene>
<name>A0ABV2V1Y6_9ACTN</name>
<proteinExistence type="predicted"/>
<dbReference type="EMBL" id="JBEXPZ010000034">
    <property type="protein sequence ID" value="MET9847843.1"/>
    <property type="molecule type" value="Genomic_DNA"/>
</dbReference>
<comment type="caution">
    <text evidence="3">The sequence shown here is derived from an EMBL/GenBank/DDBJ whole genome shotgun (WGS) entry which is preliminary data.</text>
</comment>
<evidence type="ECO:0000313" key="3">
    <source>
        <dbReference type="EMBL" id="MET9847843.1"/>
    </source>
</evidence>
<keyword evidence="2" id="KW-1133">Transmembrane helix</keyword>
<feature type="compositionally biased region" description="Polar residues" evidence="1">
    <location>
        <begin position="233"/>
        <end position="245"/>
    </location>
</feature>
<feature type="transmembrane region" description="Helical" evidence="2">
    <location>
        <begin position="12"/>
        <end position="31"/>
    </location>
</feature>
<accession>A0ABV2V1Y6</accession>
<feature type="compositionally biased region" description="Basic and acidic residues" evidence="1">
    <location>
        <begin position="249"/>
        <end position="269"/>
    </location>
</feature>
<feature type="region of interest" description="Disordered" evidence="1">
    <location>
        <begin position="194"/>
        <end position="269"/>
    </location>
</feature>
<reference evidence="3 4" key="1">
    <citation type="submission" date="2024-06" db="EMBL/GenBank/DDBJ databases">
        <title>The Natural Products Discovery Center: Release of the First 8490 Sequenced Strains for Exploring Actinobacteria Biosynthetic Diversity.</title>
        <authorList>
            <person name="Kalkreuter E."/>
            <person name="Kautsar S.A."/>
            <person name="Yang D."/>
            <person name="Bader C.D."/>
            <person name="Teijaro C.N."/>
            <person name="Fluegel L."/>
            <person name="Davis C.M."/>
            <person name="Simpson J.R."/>
            <person name="Lauterbach L."/>
            <person name="Steele A.D."/>
            <person name="Gui C."/>
            <person name="Meng S."/>
            <person name="Li G."/>
            <person name="Viehrig K."/>
            <person name="Ye F."/>
            <person name="Su P."/>
            <person name="Kiefer A.F."/>
            <person name="Nichols A."/>
            <person name="Cepeda A.J."/>
            <person name="Yan W."/>
            <person name="Fan B."/>
            <person name="Jiang Y."/>
            <person name="Adhikari A."/>
            <person name="Zheng C.-J."/>
            <person name="Schuster L."/>
            <person name="Cowan T.M."/>
            <person name="Smanski M.J."/>
            <person name="Chevrette M.G."/>
            <person name="De Carvalho L.P.S."/>
            <person name="Shen B."/>
        </authorList>
    </citation>
    <scope>NUCLEOTIDE SEQUENCE [LARGE SCALE GENOMIC DNA]</scope>
    <source>
        <strain evidence="3 4">NPDC006434</strain>
    </source>
</reference>
<keyword evidence="2" id="KW-0472">Membrane</keyword>
<evidence type="ECO:0000256" key="1">
    <source>
        <dbReference type="SAM" id="MobiDB-lite"/>
    </source>
</evidence>
<protein>
    <submittedName>
        <fullName evidence="3">Uncharacterized protein</fullName>
    </submittedName>
</protein>
<keyword evidence="2" id="KW-0812">Transmembrane</keyword>
<keyword evidence="4" id="KW-1185">Reference proteome</keyword>
<organism evidence="3 4">
    <name type="scientific">Streptomyces ossamyceticus</name>
    <dbReference type="NCBI Taxonomy" id="249581"/>
    <lineage>
        <taxon>Bacteria</taxon>
        <taxon>Bacillati</taxon>
        <taxon>Actinomycetota</taxon>
        <taxon>Actinomycetes</taxon>
        <taxon>Kitasatosporales</taxon>
        <taxon>Streptomycetaceae</taxon>
        <taxon>Streptomyces</taxon>
    </lineage>
</organism>
<evidence type="ECO:0000256" key="2">
    <source>
        <dbReference type="SAM" id="Phobius"/>
    </source>
</evidence>
<evidence type="ECO:0000313" key="4">
    <source>
        <dbReference type="Proteomes" id="UP001550210"/>
    </source>
</evidence>